<evidence type="ECO:0000313" key="1">
    <source>
        <dbReference type="EMBL" id="ANP36162.1"/>
    </source>
</evidence>
<organism evidence="1 2">
    <name type="scientific">Phaeobacter gallaeciensis</name>
    <dbReference type="NCBI Taxonomy" id="60890"/>
    <lineage>
        <taxon>Bacteria</taxon>
        <taxon>Pseudomonadati</taxon>
        <taxon>Pseudomonadota</taxon>
        <taxon>Alphaproteobacteria</taxon>
        <taxon>Rhodobacterales</taxon>
        <taxon>Roseobacteraceae</taxon>
        <taxon>Phaeobacter</taxon>
    </lineage>
</organism>
<protein>
    <submittedName>
        <fullName evidence="1">Uncharacterized protein</fullName>
    </submittedName>
</protein>
<dbReference type="EMBL" id="CP015124">
    <property type="protein sequence ID" value="ANP36162.1"/>
    <property type="molecule type" value="Genomic_DNA"/>
</dbReference>
<keyword evidence="2" id="KW-1185">Reference proteome</keyword>
<proteinExistence type="predicted"/>
<dbReference type="AlphaFoldDB" id="A0A1B0ZPQ0"/>
<dbReference type="Proteomes" id="UP000092565">
    <property type="component" value="Chromosome"/>
</dbReference>
<sequence length="72" mass="7398">MSAGLAHIALITDFGAWSFAVAKRIVVGTRVFGCGPENGSWRNAQSFTAIGFGSVRIGVCIGLAAGICKCHA</sequence>
<reference evidence="1 2" key="1">
    <citation type="submission" date="2016-04" db="EMBL/GenBank/DDBJ databases">
        <authorList>
            <person name="Evans L.H."/>
            <person name="Alamgir A."/>
            <person name="Owens N."/>
            <person name="Weber N.D."/>
            <person name="Virtaneva K."/>
            <person name="Barbian K."/>
            <person name="Babar A."/>
            <person name="Rosenke K."/>
        </authorList>
    </citation>
    <scope>NUCLEOTIDE SEQUENCE [LARGE SCALE GENOMIC DNA]</scope>
    <source>
        <strain evidence="1 2">JL2886</strain>
    </source>
</reference>
<accession>A0A1B0ZPQ0</accession>
<gene>
    <name evidence="1" type="ORF">JL2886_01242</name>
</gene>
<evidence type="ECO:0000313" key="2">
    <source>
        <dbReference type="Proteomes" id="UP000092565"/>
    </source>
</evidence>
<name>A0A1B0ZPQ0_9RHOB</name>